<gene>
    <name evidence="4" type="ORF">POBO1169_LOCUS11344</name>
</gene>
<dbReference type="EMBL" id="HBFA01022302">
    <property type="protein sequence ID" value="CAD8672466.1"/>
    <property type="molecule type" value="Transcribed_RNA"/>
</dbReference>
<name>A0A7S0RBX9_9CHLO</name>
<organism evidence="4">
    <name type="scientific">Pyramimonas obovata</name>
    <dbReference type="NCBI Taxonomy" id="1411642"/>
    <lineage>
        <taxon>Eukaryota</taxon>
        <taxon>Viridiplantae</taxon>
        <taxon>Chlorophyta</taxon>
        <taxon>Pyramimonadophyceae</taxon>
        <taxon>Pyramimonadales</taxon>
        <taxon>Pyramimonadaceae</taxon>
        <taxon>Pyramimonas</taxon>
        <taxon>Pyramimonas incertae sedis</taxon>
    </lineage>
</organism>
<evidence type="ECO:0000256" key="3">
    <source>
        <dbReference type="SAM" id="MobiDB-lite"/>
    </source>
</evidence>
<proteinExistence type="inferred from homology"/>
<protein>
    <recommendedName>
        <fullName evidence="5">Negatively light-regulated protein</fullName>
    </recommendedName>
</protein>
<accession>A0A7S0RBX9</accession>
<evidence type="ECO:0008006" key="5">
    <source>
        <dbReference type="Google" id="ProtNLM"/>
    </source>
</evidence>
<feature type="compositionally biased region" description="Basic and acidic residues" evidence="3">
    <location>
        <begin position="82"/>
        <end position="104"/>
    </location>
</feature>
<comment type="similarity">
    <text evidence="1 2">Belongs to the endosulfine family.</text>
</comment>
<evidence type="ECO:0000256" key="2">
    <source>
        <dbReference type="RuleBase" id="RU363120"/>
    </source>
</evidence>
<dbReference type="AlphaFoldDB" id="A0A7S0RBX9"/>
<dbReference type="Pfam" id="PF04667">
    <property type="entry name" value="Endosulfine"/>
    <property type="match status" value="1"/>
</dbReference>
<dbReference type="InterPro" id="IPR006760">
    <property type="entry name" value="Endosulphine"/>
</dbReference>
<evidence type="ECO:0000256" key="1">
    <source>
        <dbReference type="ARBA" id="ARBA00010520"/>
    </source>
</evidence>
<reference evidence="4" key="1">
    <citation type="submission" date="2021-01" db="EMBL/GenBank/DDBJ databases">
        <authorList>
            <person name="Corre E."/>
            <person name="Pelletier E."/>
            <person name="Niang G."/>
            <person name="Scheremetjew M."/>
            <person name="Finn R."/>
            <person name="Kale V."/>
            <person name="Holt S."/>
            <person name="Cochrane G."/>
            <person name="Meng A."/>
            <person name="Brown T."/>
            <person name="Cohen L."/>
        </authorList>
    </citation>
    <scope>NUCLEOTIDE SEQUENCE</scope>
    <source>
        <strain evidence="4">CCMP722</strain>
    </source>
</reference>
<sequence length="104" mass="11192">MEGQSSEGLGTRALAARALAGGGGGKYGAANPKAKLIHKDVKYFDSADWALQKEGKTPKDAQPPVPSEAEQVPLQPKLQRTSCDRERRASALSHQDHQVPMDQK</sequence>
<evidence type="ECO:0000313" key="4">
    <source>
        <dbReference type="EMBL" id="CAD8672466.1"/>
    </source>
</evidence>
<feature type="region of interest" description="Disordered" evidence="3">
    <location>
        <begin position="52"/>
        <end position="104"/>
    </location>
</feature>